<dbReference type="GO" id="GO:0000049">
    <property type="term" value="F:tRNA binding"/>
    <property type="evidence" value="ECO:0007669"/>
    <property type="project" value="TreeGrafter"/>
</dbReference>
<dbReference type="InterPro" id="IPR049560">
    <property type="entry name" value="MeTrfase_RsmB-F_NOP2_cat"/>
</dbReference>
<dbReference type="AlphaFoldDB" id="A0A8S1GRC7"/>
<evidence type="ECO:0000256" key="4">
    <source>
        <dbReference type="ARBA" id="ARBA00022884"/>
    </source>
</evidence>
<dbReference type="Proteomes" id="UP000835052">
    <property type="component" value="Unassembled WGS sequence"/>
</dbReference>
<evidence type="ECO:0000256" key="1">
    <source>
        <dbReference type="ARBA" id="ARBA00022603"/>
    </source>
</evidence>
<dbReference type="PROSITE" id="PS51686">
    <property type="entry name" value="SAM_MT_RSMB_NOP"/>
    <property type="match status" value="1"/>
</dbReference>
<gene>
    <name evidence="8" type="ORF">CAUJ_LOCUS2146</name>
</gene>
<dbReference type="PANTHER" id="PTHR22808:SF1">
    <property type="entry name" value="RNA CYTOSINE-C(5)-METHYLTRANSFERASE NSUN2-RELATED"/>
    <property type="match status" value="1"/>
</dbReference>
<feature type="domain" description="SAM-dependent MTase RsmB/NOP-type" evidence="7">
    <location>
        <begin position="59"/>
        <end position="414"/>
    </location>
</feature>
<dbReference type="GO" id="GO:0016428">
    <property type="term" value="F:tRNA (cytidine-5-)-methyltransferase activity"/>
    <property type="evidence" value="ECO:0007669"/>
    <property type="project" value="TreeGrafter"/>
</dbReference>
<dbReference type="GO" id="GO:0005737">
    <property type="term" value="C:cytoplasm"/>
    <property type="evidence" value="ECO:0007669"/>
    <property type="project" value="TreeGrafter"/>
</dbReference>
<comment type="similarity">
    <text evidence="5">Belongs to the class I-like SAM-binding methyltransferase superfamily. RsmB/NOP family.</text>
</comment>
<keyword evidence="1 5" id="KW-0489">Methyltransferase</keyword>
<protein>
    <recommendedName>
        <fullName evidence="7">SAM-dependent MTase RsmB/NOP-type domain-containing protein</fullName>
    </recommendedName>
</protein>
<dbReference type="GO" id="GO:0005634">
    <property type="term" value="C:nucleus"/>
    <property type="evidence" value="ECO:0007669"/>
    <property type="project" value="TreeGrafter"/>
</dbReference>
<feature type="region of interest" description="Disordered" evidence="6">
    <location>
        <begin position="1"/>
        <end position="30"/>
    </location>
</feature>
<evidence type="ECO:0000313" key="9">
    <source>
        <dbReference type="Proteomes" id="UP000835052"/>
    </source>
</evidence>
<evidence type="ECO:0000256" key="2">
    <source>
        <dbReference type="ARBA" id="ARBA00022679"/>
    </source>
</evidence>
<feature type="binding site" evidence="5">
    <location>
        <position position="253"/>
    </location>
    <ligand>
        <name>S-adenosyl-L-methionine</name>
        <dbReference type="ChEBI" id="CHEBI:59789"/>
    </ligand>
</feature>
<evidence type="ECO:0000259" key="7">
    <source>
        <dbReference type="PROSITE" id="PS51686"/>
    </source>
</evidence>
<feature type="active site" description="Nucleophile" evidence="5">
    <location>
        <position position="306"/>
    </location>
</feature>
<dbReference type="PRINTS" id="PR02008">
    <property type="entry name" value="RCMTFAMILY"/>
</dbReference>
<keyword evidence="2 5" id="KW-0808">Transferase</keyword>
<dbReference type="GO" id="GO:0030488">
    <property type="term" value="P:tRNA methylation"/>
    <property type="evidence" value="ECO:0007669"/>
    <property type="project" value="TreeGrafter"/>
</dbReference>
<dbReference type="Pfam" id="PF01189">
    <property type="entry name" value="Methyltr_RsmB-F"/>
    <property type="match status" value="1"/>
</dbReference>
<dbReference type="SUPFAM" id="SSF53335">
    <property type="entry name" value="S-adenosyl-L-methionine-dependent methyltransferases"/>
    <property type="match status" value="1"/>
</dbReference>
<keyword evidence="4 5" id="KW-0694">RNA-binding</keyword>
<keyword evidence="3 5" id="KW-0949">S-adenosyl-L-methionine</keyword>
<dbReference type="OrthoDB" id="16281at2759"/>
<dbReference type="PANTHER" id="PTHR22808">
    <property type="entry name" value="NCL1 YEAST -RELATED NOL1/NOP2/FMU SUN DOMAIN-CONTAINING"/>
    <property type="match status" value="1"/>
</dbReference>
<evidence type="ECO:0000256" key="3">
    <source>
        <dbReference type="ARBA" id="ARBA00022691"/>
    </source>
</evidence>
<dbReference type="Gene3D" id="3.40.50.150">
    <property type="entry name" value="Vaccinia Virus protein VP39"/>
    <property type="match status" value="1"/>
</dbReference>
<dbReference type="InterPro" id="IPR001678">
    <property type="entry name" value="MeTrfase_RsmB-F_NOP2_dom"/>
</dbReference>
<dbReference type="InterPro" id="IPR023267">
    <property type="entry name" value="RCMT"/>
</dbReference>
<feature type="binding site" evidence="5">
    <location>
        <position position="202"/>
    </location>
    <ligand>
        <name>S-adenosyl-L-methionine</name>
        <dbReference type="ChEBI" id="CHEBI:59789"/>
    </ligand>
</feature>
<comment type="caution">
    <text evidence="8">The sequence shown here is derived from an EMBL/GenBank/DDBJ whole genome shotgun (WGS) entry which is preliminary data.</text>
</comment>
<dbReference type="EMBL" id="CAJGYM010000004">
    <property type="protein sequence ID" value="CAD6186227.1"/>
    <property type="molecule type" value="Genomic_DNA"/>
</dbReference>
<evidence type="ECO:0000256" key="6">
    <source>
        <dbReference type="SAM" id="MobiDB-lite"/>
    </source>
</evidence>
<organism evidence="8 9">
    <name type="scientific">Caenorhabditis auriculariae</name>
    <dbReference type="NCBI Taxonomy" id="2777116"/>
    <lineage>
        <taxon>Eukaryota</taxon>
        <taxon>Metazoa</taxon>
        <taxon>Ecdysozoa</taxon>
        <taxon>Nematoda</taxon>
        <taxon>Chromadorea</taxon>
        <taxon>Rhabditida</taxon>
        <taxon>Rhabditina</taxon>
        <taxon>Rhabditomorpha</taxon>
        <taxon>Rhabditoidea</taxon>
        <taxon>Rhabditidae</taxon>
        <taxon>Peloderinae</taxon>
        <taxon>Caenorhabditis</taxon>
    </lineage>
</organism>
<feature type="binding site" evidence="5">
    <location>
        <position position="230"/>
    </location>
    <ligand>
        <name>S-adenosyl-L-methionine</name>
        <dbReference type="ChEBI" id="CHEBI:59789"/>
    </ligand>
</feature>
<name>A0A8S1GRC7_9PELO</name>
<accession>A0A8S1GRC7</accession>
<feature type="compositionally biased region" description="Basic residues" evidence="6">
    <location>
        <begin position="1"/>
        <end position="15"/>
    </location>
</feature>
<proteinExistence type="inferred from homology"/>
<sequence>MGKQAKRRIWKKKQKGNRDQTYTDERKDDGYSQAIKENEKYWSFYRAQGFFNDEEFEAFRAALQRELPVSFRFQGCNKDREQMKSEMESRFFSKIHDSDDASVCAPKAIPWYTEAYQTPMPRAAVRSHPILTQLHNFLVTETELGNLSRQEAVSMIPPLLLQPTSDHFVLDLCAAPGSKTAQLIEMIHRDTDNPKGMVVANDLDKKRCYMLIRQTLKRFHTPSCVVTCEDATNYPKISAKNGSEIKFDRVLADVICSGDGTMRKNPGIWKTWSPQEGLGLHRLQLSIARRAAEMLRVGGQMVYSTCSLNPIEDEAVVAQLLREAKGALRLVDTREKLPELKRLAGVSTWRVFDKEMREFKTPSEVEEKLSKMICASCFPPTEEEATKFHLDYSMRIAPHQNDTGGFYVALIEKVSETDFENNIFSGPQWKRQKMYKDEPFSFLRENDDRWKDISGHYGVAENFPYQKSVQSST</sequence>
<feature type="compositionally biased region" description="Basic and acidic residues" evidence="6">
    <location>
        <begin position="16"/>
        <end position="30"/>
    </location>
</feature>
<evidence type="ECO:0000313" key="8">
    <source>
        <dbReference type="EMBL" id="CAD6186227.1"/>
    </source>
</evidence>
<feature type="binding site" evidence="5">
    <location>
        <begin position="173"/>
        <end position="179"/>
    </location>
    <ligand>
        <name>S-adenosyl-L-methionine</name>
        <dbReference type="ChEBI" id="CHEBI:59789"/>
    </ligand>
</feature>
<keyword evidence="9" id="KW-1185">Reference proteome</keyword>
<dbReference type="InterPro" id="IPR029063">
    <property type="entry name" value="SAM-dependent_MTases_sf"/>
</dbReference>
<evidence type="ECO:0000256" key="5">
    <source>
        <dbReference type="PROSITE-ProRule" id="PRU01023"/>
    </source>
</evidence>
<reference evidence="8" key="1">
    <citation type="submission" date="2020-10" db="EMBL/GenBank/DDBJ databases">
        <authorList>
            <person name="Kikuchi T."/>
        </authorList>
    </citation>
    <scope>NUCLEOTIDE SEQUENCE</scope>
    <source>
        <strain evidence="8">NKZ352</strain>
    </source>
</reference>